<evidence type="ECO:0000313" key="7">
    <source>
        <dbReference type="Proteomes" id="UP000494040"/>
    </source>
</evidence>
<keyword evidence="7" id="KW-1185">Reference proteome</keyword>
<dbReference type="InterPro" id="IPR033316">
    <property type="entry name" value="RBBP8-like"/>
</dbReference>
<evidence type="ECO:0000256" key="2">
    <source>
        <dbReference type="ARBA" id="ARBA00022763"/>
    </source>
</evidence>
<evidence type="ECO:0000313" key="6">
    <source>
        <dbReference type="EnsemblMetazoa" id="XP_014256806.1"/>
    </source>
</evidence>
<dbReference type="Proteomes" id="UP000494040">
    <property type="component" value="Unassembled WGS sequence"/>
</dbReference>
<dbReference type="GO" id="GO:0010792">
    <property type="term" value="P:DNA double-strand break processing involved in repair via single-strand annealing"/>
    <property type="evidence" value="ECO:0007669"/>
    <property type="project" value="TreeGrafter"/>
</dbReference>
<evidence type="ECO:0000256" key="3">
    <source>
        <dbReference type="ARBA" id="ARBA00023242"/>
    </source>
</evidence>
<accession>A0A8I6S637</accession>
<evidence type="ECO:0000256" key="1">
    <source>
        <dbReference type="ARBA" id="ARBA00004123"/>
    </source>
</evidence>
<dbReference type="PANTHER" id="PTHR15107">
    <property type="entry name" value="RETINOBLASTOMA BINDING PROTEIN 8"/>
    <property type="match status" value="1"/>
</dbReference>
<dbReference type="GeneID" id="106670737"/>
<protein>
    <recommendedName>
        <fullName evidence="5">DNA endonuclease activator Ctp1 C-terminal domain-containing protein</fullName>
    </recommendedName>
</protein>
<dbReference type="PANTHER" id="PTHR15107:SF0">
    <property type="entry name" value="DNA ENDONUCLEASE ACTIVATOR CTP1 C-TERMINAL DOMAIN-CONTAINING PROTEIN"/>
    <property type="match status" value="1"/>
</dbReference>
<reference evidence="6" key="1">
    <citation type="submission" date="2022-01" db="UniProtKB">
        <authorList>
            <consortium name="EnsemblMetazoa"/>
        </authorList>
    </citation>
    <scope>IDENTIFICATION</scope>
</reference>
<feature type="region of interest" description="Disordered" evidence="4">
    <location>
        <begin position="206"/>
        <end position="231"/>
    </location>
</feature>
<sequence>MEPSVKKRTPSELRNIWNSMFIEEIYTLHEDDEVQGVLMLVEGTLLRMKQFAVDCSKMKSLHKQVSVELKQKEEECSILKCKLNRLKSPCRKCTLFKRELLRAKQKQAEAQKRMNSIAKILNLGDNLDSPNMEGKNSAMNLLSQMLLGNSPKRKKICLEEEVLVQETADILTEKVEKKGNAIIPESIPPPSPLKSIDNFKIPSPMKLASESPRQKNSEKTCSSSLPLMNTPKKTAKKNLSLDFISKNSDEEDIIDESPKKPLLFQITPPVVTNIEIDCVEETPKDKTQSVDKRINDVSTNEKIISETPTNKTKEARWLLKKKSGVSKEISSRGNQLKQLKLGISVKKEVSCKESKHDDEEIIDKSPCSAPRKLGLSEKSKKQDFDSLVFNPLASSTQKERCNTSFDRPPNWEESSSVGYVYQQGAVRNKAERKQLKGWECEECEKYYKALGDQLSPAKIQERINACSRHRSKFNPNIHQTPPEFWNPLFPDTESLRAQGLRLSIRAPKSN</sequence>
<dbReference type="InterPro" id="IPR013882">
    <property type="entry name" value="Ctp1_C"/>
</dbReference>
<feature type="domain" description="DNA endonuclease activator Ctp1 C-terminal" evidence="5">
    <location>
        <begin position="455"/>
        <end position="493"/>
    </location>
</feature>
<dbReference type="OrthoDB" id="5801062at2759"/>
<dbReference type="GO" id="GO:0005634">
    <property type="term" value="C:nucleus"/>
    <property type="evidence" value="ECO:0007669"/>
    <property type="project" value="UniProtKB-SubCell"/>
</dbReference>
<dbReference type="AlphaFoldDB" id="A0A8I6S637"/>
<keyword evidence="3" id="KW-0539">Nucleus</keyword>
<keyword evidence="2" id="KW-0227">DNA damage</keyword>
<comment type="subcellular location">
    <subcellularLocation>
        <location evidence="1">Nucleus</location>
    </subcellularLocation>
</comment>
<name>A0A8I6S637_CIMLE</name>
<evidence type="ECO:0000256" key="4">
    <source>
        <dbReference type="SAM" id="MobiDB-lite"/>
    </source>
</evidence>
<organism evidence="6 7">
    <name type="scientific">Cimex lectularius</name>
    <name type="common">Bed bug</name>
    <name type="synonym">Acanthia lectularia</name>
    <dbReference type="NCBI Taxonomy" id="79782"/>
    <lineage>
        <taxon>Eukaryota</taxon>
        <taxon>Metazoa</taxon>
        <taxon>Ecdysozoa</taxon>
        <taxon>Arthropoda</taxon>
        <taxon>Hexapoda</taxon>
        <taxon>Insecta</taxon>
        <taxon>Pterygota</taxon>
        <taxon>Neoptera</taxon>
        <taxon>Paraneoptera</taxon>
        <taxon>Hemiptera</taxon>
        <taxon>Heteroptera</taxon>
        <taxon>Panheteroptera</taxon>
        <taxon>Cimicomorpha</taxon>
        <taxon>Cimicidae</taxon>
        <taxon>Cimex</taxon>
    </lineage>
</organism>
<dbReference type="EnsemblMetazoa" id="XM_014401320.2">
    <property type="protein sequence ID" value="XP_014256806.1"/>
    <property type="gene ID" value="LOC106670737"/>
</dbReference>
<dbReference type="Pfam" id="PF08573">
    <property type="entry name" value="SAE2"/>
    <property type="match status" value="1"/>
</dbReference>
<evidence type="ECO:0000259" key="5">
    <source>
        <dbReference type="Pfam" id="PF08573"/>
    </source>
</evidence>
<dbReference type="OMA" id="GWECEEC"/>
<dbReference type="KEGG" id="clec:106670737"/>
<dbReference type="RefSeq" id="XP_014256806.1">
    <property type="nucleotide sequence ID" value="XM_014401320.2"/>
</dbReference>
<dbReference type="GO" id="GO:0003684">
    <property type="term" value="F:damaged DNA binding"/>
    <property type="evidence" value="ECO:0007669"/>
    <property type="project" value="TreeGrafter"/>
</dbReference>
<proteinExistence type="predicted"/>